<dbReference type="InterPro" id="IPR036318">
    <property type="entry name" value="FAD-bd_PCMH-like_sf"/>
</dbReference>
<comment type="caution">
    <text evidence="5">The sequence shown here is derived from an EMBL/GenBank/DDBJ whole genome shotgun (WGS) entry which is preliminary data.</text>
</comment>
<protein>
    <submittedName>
        <fullName evidence="5">FAD-binding oxidoreductase</fullName>
    </submittedName>
</protein>
<proteinExistence type="predicted"/>
<dbReference type="InterPro" id="IPR016170">
    <property type="entry name" value="Cytok_DH_C_sf"/>
</dbReference>
<dbReference type="EMBL" id="JACOIJ010000050">
    <property type="protein sequence ID" value="MBD1431008.1"/>
    <property type="molecule type" value="Genomic_DNA"/>
</dbReference>
<dbReference type="InterPro" id="IPR010031">
    <property type="entry name" value="FAD_lactone_oxidase-like"/>
</dbReference>
<dbReference type="Gene3D" id="3.30.43.10">
    <property type="entry name" value="Uridine Diphospho-n-acetylenolpyruvylglucosamine Reductase, domain 2"/>
    <property type="match status" value="1"/>
</dbReference>
<dbReference type="InterPro" id="IPR016164">
    <property type="entry name" value="FAD-linked_Oxase-like_C"/>
</dbReference>
<dbReference type="InterPro" id="IPR016167">
    <property type="entry name" value="FAD-bd_PCMH_sub1"/>
</dbReference>
<evidence type="ECO:0000313" key="5">
    <source>
        <dbReference type="EMBL" id="MBD1431008.1"/>
    </source>
</evidence>
<evidence type="ECO:0000259" key="4">
    <source>
        <dbReference type="PROSITE" id="PS51387"/>
    </source>
</evidence>
<keyword evidence="6" id="KW-1185">Reference proteome</keyword>
<evidence type="ECO:0000256" key="3">
    <source>
        <dbReference type="SAM" id="Phobius"/>
    </source>
</evidence>
<evidence type="ECO:0000256" key="2">
    <source>
        <dbReference type="ARBA" id="ARBA00022827"/>
    </source>
</evidence>
<feature type="transmembrane region" description="Helical" evidence="3">
    <location>
        <begin position="6"/>
        <end position="24"/>
    </location>
</feature>
<keyword evidence="1" id="KW-0285">Flavoprotein</keyword>
<dbReference type="PANTHER" id="PTHR43762">
    <property type="entry name" value="L-GULONOLACTONE OXIDASE"/>
    <property type="match status" value="1"/>
</dbReference>
<evidence type="ECO:0000313" key="6">
    <source>
        <dbReference type="Proteomes" id="UP000651271"/>
    </source>
</evidence>
<dbReference type="Proteomes" id="UP000651271">
    <property type="component" value="Unassembled WGS sequence"/>
</dbReference>
<keyword evidence="3" id="KW-1133">Transmembrane helix</keyword>
<dbReference type="InterPro" id="IPR016166">
    <property type="entry name" value="FAD-bd_PCMH"/>
</dbReference>
<dbReference type="Pfam" id="PF01565">
    <property type="entry name" value="FAD_binding_4"/>
    <property type="match status" value="1"/>
</dbReference>
<dbReference type="SUPFAM" id="SSF55103">
    <property type="entry name" value="FAD-linked oxidases, C-terminal domain"/>
    <property type="match status" value="1"/>
</dbReference>
<keyword evidence="3" id="KW-0472">Membrane</keyword>
<sequence>MKLKVIIPLIFIAAIVLLIGRPFLHLIKVKWTENIDRLTVPNGYTNDASRQNLTKIVSIIHVEKEEEKFILQLQSILKLAKERRLPVSIAGGKFSMGGHTMYPNGIVINMLPYNKISIDTMTNTMKIGAGATWSEALSQLDKYNRSIKVMQAFSSFSIGGSISVNGHGWQPSSPPVSSSIKSLKVMTSDGRVILCSSTENQELFKLIIGGYGLFAIILEAELEIVRNSSLQYSRMTFPAEEYLDYFSKYITNNEKAELVYGRLDISKEHFLQNATLNIFSKTDKRPNSNYNSIPTELKRLVFRGTVKSNYGKQLRTSLEYYAYSFGKNQVFTRNQLLDEQVDLIENKDSTTVDILQEYFIPNRNFNAFIKEIQKVLPHQHIDLLNITIRDVAKDTISYMCYAQENVFGFVFLFNQPKTKKAELEMKQMTQKLSKIAIDNAGTFYFPYRLHNEKSLLHQAYPQSESFFGLKKKYDPQEILKNKFYDHYK</sequence>
<dbReference type="InterPro" id="IPR006094">
    <property type="entry name" value="Oxid_FAD_bind_N"/>
</dbReference>
<dbReference type="InterPro" id="IPR016169">
    <property type="entry name" value="FAD-bd_PCMH_sub2"/>
</dbReference>
<dbReference type="SUPFAM" id="SSF56176">
    <property type="entry name" value="FAD-binding/transporter-associated domain-like"/>
    <property type="match status" value="1"/>
</dbReference>
<feature type="domain" description="FAD-binding PCMH-type" evidence="4">
    <location>
        <begin position="55"/>
        <end position="227"/>
    </location>
</feature>
<reference evidence="5 6" key="1">
    <citation type="submission" date="2020-08" db="EMBL/GenBank/DDBJ databases">
        <title>Sphingobacterium sp. DN04309 isolated from aquaculture water.</title>
        <authorList>
            <person name="Zhang M."/>
        </authorList>
    </citation>
    <scope>NUCLEOTIDE SEQUENCE [LARGE SCALE GENOMIC DNA]</scope>
    <source>
        <strain evidence="5 6">DN04309</strain>
    </source>
</reference>
<dbReference type="RefSeq" id="WP_190302981.1">
    <property type="nucleotide sequence ID" value="NZ_JACOIJ010000050.1"/>
</dbReference>
<organism evidence="5 6">
    <name type="scientific">Sphingobacterium litopenaei</name>
    <dbReference type="NCBI Taxonomy" id="2763500"/>
    <lineage>
        <taxon>Bacteria</taxon>
        <taxon>Pseudomonadati</taxon>
        <taxon>Bacteroidota</taxon>
        <taxon>Sphingobacteriia</taxon>
        <taxon>Sphingobacteriales</taxon>
        <taxon>Sphingobacteriaceae</taxon>
        <taxon>Sphingobacterium</taxon>
    </lineage>
</organism>
<keyword evidence="2" id="KW-0274">FAD</keyword>
<accession>A0ABR7YIH7</accession>
<dbReference type="Gene3D" id="3.40.462.10">
    <property type="entry name" value="FAD-linked oxidases, C-terminal domain"/>
    <property type="match status" value="1"/>
</dbReference>
<evidence type="ECO:0000256" key="1">
    <source>
        <dbReference type="ARBA" id="ARBA00022630"/>
    </source>
</evidence>
<name>A0ABR7YIH7_9SPHI</name>
<keyword evidence="3" id="KW-0812">Transmembrane</keyword>
<dbReference type="PROSITE" id="PS51387">
    <property type="entry name" value="FAD_PCMH"/>
    <property type="match status" value="1"/>
</dbReference>
<dbReference type="Gene3D" id="3.30.465.10">
    <property type="match status" value="1"/>
</dbReference>
<gene>
    <name evidence="5" type="ORF">H8B04_15865</name>
</gene>
<dbReference type="PANTHER" id="PTHR43762:SF1">
    <property type="entry name" value="D-ARABINONO-1,4-LACTONE OXIDASE"/>
    <property type="match status" value="1"/>
</dbReference>